<dbReference type="InterPro" id="IPR025477">
    <property type="entry name" value="DUF4327"/>
</dbReference>
<dbReference type="EMBL" id="JHEG04000001">
    <property type="protein sequence ID" value="KAF3886310.1"/>
    <property type="molecule type" value="Genomic_DNA"/>
</dbReference>
<name>A0A0C1N6N2_9CYAN</name>
<comment type="caution">
    <text evidence="2">The sequence shown here is derived from an EMBL/GenBank/DDBJ whole genome shotgun (WGS) entry which is preliminary data.</text>
</comment>
<accession>A0A0C1N6N2</accession>
<dbReference type="RefSeq" id="WP_038079617.1">
    <property type="nucleotide sequence ID" value="NZ_JHEG04000001.1"/>
</dbReference>
<sequence length="74" mass="8709">MSSKQQVIHPMVKLQRNVHSLVESKIIKPTDSIWKIALLFGNDWQHWKQELLDYGFSMQDPVSELLSVEAWDEE</sequence>
<dbReference type="EMBL" id="JHEG02000048">
    <property type="protein sequence ID" value="KIE10342.1"/>
    <property type="molecule type" value="Genomic_DNA"/>
</dbReference>
<protein>
    <submittedName>
        <fullName evidence="1">DUF4327 family protein</fullName>
    </submittedName>
</protein>
<evidence type="ECO:0000313" key="3">
    <source>
        <dbReference type="Proteomes" id="UP000029738"/>
    </source>
</evidence>
<organism evidence="2">
    <name type="scientific">Tolypothrix bouteillei VB521301</name>
    <dbReference type="NCBI Taxonomy" id="1479485"/>
    <lineage>
        <taxon>Bacteria</taxon>
        <taxon>Bacillati</taxon>
        <taxon>Cyanobacteriota</taxon>
        <taxon>Cyanophyceae</taxon>
        <taxon>Nostocales</taxon>
        <taxon>Tolypothrichaceae</taxon>
        <taxon>Tolypothrix</taxon>
    </lineage>
</organism>
<evidence type="ECO:0000313" key="1">
    <source>
        <dbReference type="EMBL" id="KAF3886310.1"/>
    </source>
</evidence>
<proteinExistence type="predicted"/>
<dbReference type="STRING" id="1479485.DA73_0217360"/>
<gene>
    <name evidence="2" type="ORF">DA73_0217360</name>
    <name evidence="1" type="ORF">DA73_0400013115</name>
</gene>
<evidence type="ECO:0000313" key="2">
    <source>
        <dbReference type="EMBL" id="KIE10342.1"/>
    </source>
</evidence>
<dbReference type="Pfam" id="PF14217">
    <property type="entry name" value="DUF4327"/>
    <property type="match status" value="1"/>
</dbReference>
<reference evidence="2" key="1">
    <citation type="journal article" date="2015" name="Genome Announc.">
        <title>Draft Genome Sequence of Tolypothrix boutellei Strain VB521301.</title>
        <authorList>
            <person name="Chandrababunaidu M.M."/>
            <person name="Singh D."/>
            <person name="Sen D."/>
            <person name="Bhan S."/>
            <person name="Das S."/>
            <person name="Gupta A."/>
            <person name="Adhikary S.P."/>
            <person name="Tripathy S."/>
        </authorList>
    </citation>
    <scope>NUCLEOTIDE SEQUENCE</scope>
    <source>
        <strain evidence="2">VB521301</strain>
    </source>
</reference>
<dbReference type="Proteomes" id="UP000029738">
    <property type="component" value="Unassembled WGS sequence"/>
</dbReference>
<dbReference type="AlphaFoldDB" id="A0A0C1N6N2"/>
<keyword evidence="3" id="KW-1185">Reference proteome</keyword>
<reference evidence="1" key="2">
    <citation type="submission" date="2019-11" db="EMBL/GenBank/DDBJ databases">
        <title>Improved Assembly of Tolypothrix boutellei genome.</title>
        <authorList>
            <person name="Sarangi A.N."/>
            <person name="Mukherjee M."/>
            <person name="Ghosh S."/>
            <person name="Singh D."/>
            <person name="Das A."/>
            <person name="Kant S."/>
            <person name="Prusty A."/>
            <person name="Tripathy S."/>
        </authorList>
    </citation>
    <scope>NUCLEOTIDE SEQUENCE</scope>
    <source>
        <strain evidence="1">VB521301</strain>
    </source>
</reference>
<dbReference type="OrthoDB" id="426492at2"/>